<evidence type="ECO:0000313" key="3">
    <source>
        <dbReference type="EnsemblFungi" id="EJT76009"/>
    </source>
</evidence>
<name>J3NXC7_GAET3</name>
<dbReference type="eggNOG" id="ENOG502RN26">
    <property type="taxonomic scope" value="Eukaryota"/>
</dbReference>
<gene>
    <name evidence="3" type="primary">20346392</name>
    <name evidence="2" type="ORF">GGTG_05934</name>
</gene>
<keyword evidence="4" id="KW-1185">Reference proteome</keyword>
<reference evidence="4" key="1">
    <citation type="submission" date="2010-07" db="EMBL/GenBank/DDBJ databases">
        <title>The genome sequence of Gaeumannomyces graminis var. tritici strain R3-111a-1.</title>
        <authorList>
            <consortium name="The Broad Institute Genome Sequencing Platform"/>
            <person name="Ma L.-J."/>
            <person name="Dead R."/>
            <person name="Young S."/>
            <person name="Zeng Q."/>
            <person name="Koehrsen M."/>
            <person name="Alvarado L."/>
            <person name="Berlin A."/>
            <person name="Chapman S.B."/>
            <person name="Chen Z."/>
            <person name="Freedman E."/>
            <person name="Gellesch M."/>
            <person name="Goldberg J."/>
            <person name="Griggs A."/>
            <person name="Gujja S."/>
            <person name="Heilman E.R."/>
            <person name="Heiman D."/>
            <person name="Hepburn T."/>
            <person name="Howarth C."/>
            <person name="Jen D."/>
            <person name="Larson L."/>
            <person name="Mehta T."/>
            <person name="Neiman D."/>
            <person name="Pearson M."/>
            <person name="Roberts A."/>
            <person name="Saif S."/>
            <person name="Shea T."/>
            <person name="Shenoy N."/>
            <person name="Sisk P."/>
            <person name="Stolte C."/>
            <person name="Sykes S."/>
            <person name="Walk T."/>
            <person name="White J."/>
            <person name="Yandava C."/>
            <person name="Haas B."/>
            <person name="Nusbaum C."/>
            <person name="Birren B."/>
        </authorList>
    </citation>
    <scope>NUCLEOTIDE SEQUENCE [LARGE SCALE GENOMIC DNA]</scope>
    <source>
        <strain evidence="4">R3-111a-1</strain>
    </source>
</reference>
<accession>J3NXC7</accession>
<dbReference type="EnsemblFungi" id="EJT76009">
    <property type="protein sequence ID" value="EJT76009"/>
    <property type="gene ID" value="GGTG_05934"/>
</dbReference>
<dbReference type="VEuPathDB" id="FungiDB:GGTG_05934"/>
<feature type="compositionally biased region" description="Basic and acidic residues" evidence="1">
    <location>
        <begin position="454"/>
        <end position="463"/>
    </location>
</feature>
<dbReference type="RefSeq" id="XP_009222009.1">
    <property type="nucleotide sequence ID" value="XM_009223745.1"/>
</dbReference>
<sequence>MIVPGDAPVYSPPTEYPVKVEPKMEHTVKHYGSGLPNKGSFYKRMQTFTSIEVMRPDFLFDDVDIVIAAHTLERILSYCYGENFHGKEGETDFRLNLALAGEKTLFAERRRPNSGPEARVFRTVREWVPDLAASNNPDNPEFYQRFRTALGKTFEQTFTRKPLRHHSVRERLSDHQRFVLYRLGHLKVVVETGVDARFAMPLTPGSNDSGDRDHSHYEMSTAKPGGWLQYQTVPYFSRVEMSGQPFPHSQALELKITGRLKESDRTFVPAGDIVQCWFSRVPHMAYGMIPKGDIMLKAIRMVKMDDACRELEKDARAQKALRQTVMLLDHLRDLVRNASRSATQEKDRTASLVIGNSFVDPDIKVVFPHKQYATPFGDSFLKRWWVSQRPGGVEFCRRERVRLEYGDSGGRAKVVEKLLRWNPSTAAAAFIGQREEVAGADPESEPAVTIDSPLHAEDGHRPGEGWALRHRQPKALVEEGVARQKTDARAAAEESDARREMQARAAARIKDFQEERRAIEATLKAFSRIATQGANPQFKMESSVSPSSEDFGRERSEAAETVGEASSRTRAPASDQSKPPATATSSGDEHDERAKKLARLLQVSRVGTIRSKVPGSVELKAEKKIVKEVEEKAEVRVEEEGDSKTEEVKVQVKEKVEMQTKKVETQTNEKTEVQTEKVEVQTKTVEVRAKTVEVRAKKVEVQTKEKAVADSEDKAEVHTSEEIEVQIQEKVEVQIKDKVEKKARETAQIKRQARLATPAAESFTPGVKRQPKPPPKPDPGPNRLKPPAVPPKSSTGTYFIPTDLDWPE</sequence>
<dbReference type="EMBL" id="GL385397">
    <property type="protein sequence ID" value="EJT76009.1"/>
    <property type="molecule type" value="Genomic_DNA"/>
</dbReference>
<evidence type="ECO:0000313" key="2">
    <source>
        <dbReference type="EMBL" id="EJT76009.1"/>
    </source>
</evidence>
<evidence type="ECO:0000256" key="1">
    <source>
        <dbReference type="SAM" id="MobiDB-lite"/>
    </source>
</evidence>
<dbReference type="AlphaFoldDB" id="J3NXC7"/>
<reference evidence="3" key="4">
    <citation type="journal article" date="2015" name="G3 (Bethesda)">
        <title>Genome sequences of three phytopathogenic species of the Magnaporthaceae family of fungi.</title>
        <authorList>
            <person name="Okagaki L.H."/>
            <person name="Nunes C.C."/>
            <person name="Sailsbery J."/>
            <person name="Clay B."/>
            <person name="Brown D."/>
            <person name="John T."/>
            <person name="Oh Y."/>
            <person name="Young N."/>
            <person name="Fitzgerald M."/>
            <person name="Haas B.J."/>
            <person name="Zeng Q."/>
            <person name="Young S."/>
            <person name="Adiconis X."/>
            <person name="Fan L."/>
            <person name="Levin J.Z."/>
            <person name="Mitchell T.K."/>
            <person name="Okubara P.A."/>
            <person name="Farman M.L."/>
            <person name="Kohn L.M."/>
            <person name="Birren B."/>
            <person name="Ma L.-J."/>
            <person name="Dean R.A."/>
        </authorList>
    </citation>
    <scope>NUCLEOTIDE SEQUENCE</scope>
    <source>
        <strain evidence="3">R3-111a-1</strain>
    </source>
</reference>
<feature type="region of interest" description="Disordered" evidence="1">
    <location>
        <begin position="437"/>
        <end position="466"/>
    </location>
</feature>
<reference evidence="2" key="3">
    <citation type="submission" date="2010-09" db="EMBL/GenBank/DDBJ databases">
        <title>Annotation of Gaeumannomyces graminis var. tritici R3-111a-1.</title>
        <authorList>
            <consortium name="The Broad Institute Genome Sequencing Platform"/>
            <person name="Ma L.-J."/>
            <person name="Dead R."/>
            <person name="Young S.K."/>
            <person name="Zeng Q."/>
            <person name="Gargeya S."/>
            <person name="Fitzgerald M."/>
            <person name="Haas B."/>
            <person name="Abouelleil A."/>
            <person name="Alvarado L."/>
            <person name="Arachchi H.M."/>
            <person name="Berlin A."/>
            <person name="Brown A."/>
            <person name="Chapman S.B."/>
            <person name="Chen Z."/>
            <person name="Dunbar C."/>
            <person name="Freedman E."/>
            <person name="Gearin G."/>
            <person name="Gellesch M."/>
            <person name="Goldberg J."/>
            <person name="Griggs A."/>
            <person name="Gujja S."/>
            <person name="Heiman D."/>
            <person name="Howarth C."/>
            <person name="Larson L."/>
            <person name="Lui A."/>
            <person name="MacDonald P.J.P."/>
            <person name="Mehta T."/>
            <person name="Montmayeur A."/>
            <person name="Murphy C."/>
            <person name="Neiman D."/>
            <person name="Pearson M."/>
            <person name="Priest M."/>
            <person name="Roberts A."/>
            <person name="Saif S."/>
            <person name="Shea T."/>
            <person name="Shenoy N."/>
            <person name="Sisk P."/>
            <person name="Stolte C."/>
            <person name="Sykes S."/>
            <person name="Yandava C."/>
            <person name="Wortman J."/>
            <person name="Nusbaum C."/>
            <person name="Birren B."/>
        </authorList>
    </citation>
    <scope>NUCLEOTIDE SEQUENCE</scope>
    <source>
        <strain evidence="2">R3-111a-1</strain>
    </source>
</reference>
<feature type="region of interest" description="Disordered" evidence="1">
    <location>
        <begin position="746"/>
        <end position="808"/>
    </location>
</feature>
<organism evidence="2">
    <name type="scientific">Gaeumannomyces tritici (strain R3-111a-1)</name>
    <name type="common">Wheat and barley take-all root rot fungus</name>
    <name type="synonym">Gaeumannomyces graminis var. tritici</name>
    <dbReference type="NCBI Taxonomy" id="644352"/>
    <lineage>
        <taxon>Eukaryota</taxon>
        <taxon>Fungi</taxon>
        <taxon>Dikarya</taxon>
        <taxon>Ascomycota</taxon>
        <taxon>Pezizomycotina</taxon>
        <taxon>Sordariomycetes</taxon>
        <taxon>Sordariomycetidae</taxon>
        <taxon>Magnaporthales</taxon>
        <taxon>Magnaporthaceae</taxon>
        <taxon>Gaeumannomyces</taxon>
    </lineage>
</organism>
<feature type="region of interest" description="Disordered" evidence="1">
    <location>
        <begin position="700"/>
        <end position="720"/>
    </location>
</feature>
<dbReference type="GeneID" id="20346392"/>
<feature type="compositionally biased region" description="Polar residues" evidence="1">
    <location>
        <begin position="537"/>
        <end position="548"/>
    </location>
</feature>
<protein>
    <submittedName>
        <fullName evidence="2 3">Uncharacterized protein</fullName>
    </submittedName>
</protein>
<reference evidence="2" key="2">
    <citation type="submission" date="2010-07" db="EMBL/GenBank/DDBJ databases">
        <authorList>
            <consortium name="The Broad Institute Genome Sequencing Platform"/>
            <consortium name="Broad Institute Genome Sequencing Center for Infectious Disease"/>
            <person name="Ma L.-J."/>
            <person name="Dead R."/>
            <person name="Young S."/>
            <person name="Zeng Q."/>
            <person name="Koehrsen M."/>
            <person name="Alvarado L."/>
            <person name="Berlin A."/>
            <person name="Chapman S.B."/>
            <person name="Chen Z."/>
            <person name="Freedman E."/>
            <person name="Gellesch M."/>
            <person name="Goldberg J."/>
            <person name="Griggs A."/>
            <person name="Gujja S."/>
            <person name="Heilman E.R."/>
            <person name="Heiman D."/>
            <person name="Hepburn T."/>
            <person name="Howarth C."/>
            <person name="Jen D."/>
            <person name="Larson L."/>
            <person name="Mehta T."/>
            <person name="Neiman D."/>
            <person name="Pearson M."/>
            <person name="Roberts A."/>
            <person name="Saif S."/>
            <person name="Shea T."/>
            <person name="Shenoy N."/>
            <person name="Sisk P."/>
            <person name="Stolte C."/>
            <person name="Sykes S."/>
            <person name="Walk T."/>
            <person name="White J."/>
            <person name="Yandava C."/>
            <person name="Haas B."/>
            <person name="Nusbaum C."/>
            <person name="Birren B."/>
        </authorList>
    </citation>
    <scope>NUCLEOTIDE SEQUENCE</scope>
    <source>
        <strain evidence="2">R3-111a-1</strain>
    </source>
</reference>
<feature type="region of interest" description="Disordered" evidence="1">
    <location>
        <begin position="479"/>
        <end position="499"/>
    </location>
</feature>
<dbReference type="OrthoDB" id="420564at2759"/>
<dbReference type="HOGENOM" id="CLU_348844_0_0_1"/>
<dbReference type="PANTHER" id="PTHR35179:SF2">
    <property type="entry name" value="START DOMAIN-CONTAINING PROTEIN"/>
    <property type="match status" value="1"/>
</dbReference>
<proteinExistence type="predicted"/>
<dbReference type="PANTHER" id="PTHR35179">
    <property type="entry name" value="PROTEIN CBG02620"/>
    <property type="match status" value="1"/>
</dbReference>
<reference evidence="3" key="5">
    <citation type="submission" date="2018-04" db="UniProtKB">
        <authorList>
            <consortium name="EnsemblFungi"/>
        </authorList>
    </citation>
    <scope>IDENTIFICATION</scope>
    <source>
        <strain evidence="3">R3-111a-1</strain>
    </source>
</reference>
<feature type="region of interest" description="Disordered" evidence="1">
    <location>
        <begin position="537"/>
        <end position="598"/>
    </location>
</feature>
<dbReference type="STRING" id="644352.J3NXC7"/>
<evidence type="ECO:0000313" key="4">
    <source>
        <dbReference type="Proteomes" id="UP000006039"/>
    </source>
</evidence>
<dbReference type="Proteomes" id="UP000006039">
    <property type="component" value="Unassembled WGS sequence"/>
</dbReference>
<feature type="compositionally biased region" description="Polar residues" evidence="1">
    <location>
        <begin position="564"/>
        <end position="586"/>
    </location>
</feature>